<dbReference type="CDD" id="cd06446">
    <property type="entry name" value="Trp-synth_B"/>
    <property type="match status" value="1"/>
</dbReference>
<comment type="similarity">
    <text evidence="4 12">Belongs to the TrpB family.</text>
</comment>
<dbReference type="Pfam" id="PF00291">
    <property type="entry name" value="PALP"/>
    <property type="match status" value="1"/>
</dbReference>
<dbReference type="UniPathway" id="UPA00035">
    <property type="reaction ID" value="UER00044"/>
</dbReference>
<feature type="modified residue" description="N6-(pyridoxal phosphate)lysine" evidence="12">
    <location>
        <position position="115"/>
    </location>
</feature>
<comment type="catalytic activity">
    <reaction evidence="11 12">
        <text>(1S,2R)-1-C-(indol-3-yl)glycerol 3-phosphate + L-serine = D-glyceraldehyde 3-phosphate + L-tryptophan + H2O</text>
        <dbReference type="Rhea" id="RHEA:10532"/>
        <dbReference type="ChEBI" id="CHEBI:15377"/>
        <dbReference type="ChEBI" id="CHEBI:33384"/>
        <dbReference type="ChEBI" id="CHEBI:57912"/>
        <dbReference type="ChEBI" id="CHEBI:58866"/>
        <dbReference type="ChEBI" id="CHEBI:59776"/>
        <dbReference type="EC" id="4.2.1.20"/>
    </reaction>
</comment>
<dbReference type="PANTHER" id="PTHR48077:SF6">
    <property type="entry name" value="TRYPTOPHAN SYNTHASE"/>
    <property type="match status" value="1"/>
</dbReference>
<protein>
    <recommendedName>
        <fullName evidence="12">Tryptophan synthase beta chain</fullName>
        <ecNumber evidence="12">4.2.1.20</ecNumber>
    </recommendedName>
</protein>
<evidence type="ECO:0000256" key="1">
    <source>
        <dbReference type="ARBA" id="ARBA00001933"/>
    </source>
</evidence>
<evidence type="ECO:0000313" key="15">
    <source>
        <dbReference type="Proteomes" id="UP000177354"/>
    </source>
</evidence>
<dbReference type="Proteomes" id="UP000177354">
    <property type="component" value="Unassembled WGS sequence"/>
</dbReference>
<feature type="domain" description="Tryptophan synthase beta chain-like PALP" evidence="13">
    <location>
        <begin position="79"/>
        <end position="418"/>
    </location>
</feature>
<evidence type="ECO:0000256" key="10">
    <source>
        <dbReference type="ARBA" id="ARBA00023239"/>
    </source>
</evidence>
<comment type="pathway">
    <text evidence="3 12">Amino-acid biosynthesis; L-tryptophan biosynthesis; L-tryptophan from chorismate: step 5/5.</text>
</comment>
<dbReference type="InterPro" id="IPR006654">
    <property type="entry name" value="Trp_synth_beta"/>
</dbReference>
<dbReference type="PIRSF" id="PIRSF500824">
    <property type="entry name" value="TrpB_prok"/>
    <property type="match status" value="1"/>
</dbReference>
<organism evidence="14 15">
    <name type="scientific">Candidatus Gottesmanbacteria bacterium RIFCSPHIGHO2_01_FULL_40_15</name>
    <dbReference type="NCBI Taxonomy" id="1798376"/>
    <lineage>
        <taxon>Bacteria</taxon>
        <taxon>Candidatus Gottesmaniibacteriota</taxon>
    </lineage>
</organism>
<dbReference type="EMBL" id="MFJF01000012">
    <property type="protein sequence ID" value="OGG07024.1"/>
    <property type="molecule type" value="Genomic_DNA"/>
</dbReference>
<gene>
    <name evidence="12" type="primary">trpB</name>
    <name evidence="14" type="ORF">A2777_04110</name>
</gene>
<dbReference type="PIRSF" id="PIRSF001413">
    <property type="entry name" value="Trp_syn_beta"/>
    <property type="match status" value="1"/>
</dbReference>
<keyword evidence="10 12" id="KW-0456">Lyase</keyword>
<dbReference type="Gene3D" id="3.40.50.1100">
    <property type="match status" value="2"/>
</dbReference>
<evidence type="ECO:0000256" key="2">
    <source>
        <dbReference type="ARBA" id="ARBA00002786"/>
    </source>
</evidence>
<dbReference type="GO" id="GO:0005737">
    <property type="term" value="C:cytoplasm"/>
    <property type="evidence" value="ECO:0007669"/>
    <property type="project" value="TreeGrafter"/>
</dbReference>
<comment type="cofactor">
    <cofactor evidence="1 12">
        <name>pyridoxal 5'-phosphate</name>
        <dbReference type="ChEBI" id="CHEBI:597326"/>
    </cofactor>
</comment>
<dbReference type="InterPro" id="IPR001926">
    <property type="entry name" value="TrpB-like_PALP"/>
</dbReference>
<dbReference type="HAMAP" id="MF_00133">
    <property type="entry name" value="Trp_synth_beta"/>
    <property type="match status" value="1"/>
</dbReference>
<comment type="subunit">
    <text evidence="5 12">Tetramer of two alpha and two beta chains.</text>
</comment>
<dbReference type="InterPro" id="IPR006316">
    <property type="entry name" value="Trp_synth_b-like"/>
</dbReference>
<keyword evidence="9 12" id="KW-0057">Aromatic amino acid biosynthesis</keyword>
<dbReference type="AlphaFoldDB" id="A0A1F5Z3Y2"/>
<comment type="caution">
    <text evidence="14">The sequence shown here is derived from an EMBL/GenBank/DDBJ whole genome shotgun (WGS) entry which is preliminary data.</text>
</comment>
<dbReference type="InterPro" id="IPR006653">
    <property type="entry name" value="Trp_synth_b_CS"/>
</dbReference>
<proteinExistence type="inferred from homology"/>
<evidence type="ECO:0000256" key="12">
    <source>
        <dbReference type="HAMAP-Rule" id="MF_00133"/>
    </source>
</evidence>
<evidence type="ECO:0000256" key="3">
    <source>
        <dbReference type="ARBA" id="ARBA00004733"/>
    </source>
</evidence>
<dbReference type="NCBIfam" id="TIGR01415">
    <property type="entry name" value="trpB_rel"/>
    <property type="match status" value="1"/>
</dbReference>
<evidence type="ECO:0000256" key="4">
    <source>
        <dbReference type="ARBA" id="ARBA00009982"/>
    </source>
</evidence>
<evidence type="ECO:0000256" key="11">
    <source>
        <dbReference type="ARBA" id="ARBA00049047"/>
    </source>
</evidence>
<dbReference type="PROSITE" id="PS00168">
    <property type="entry name" value="TRP_SYNTHASE_BETA"/>
    <property type="match status" value="1"/>
</dbReference>
<dbReference type="InterPro" id="IPR036052">
    <property type="entry name" value="TrpB-like_PALP_sf"/>
</dbReference>
<dbReference type="GO" id="GO:0052684">
    <property type="term" value="F:L-serine hydro-lyase (adding indole, L-tryptophan-forming) activity"/>
    <property type="evidence" value="ECO:0007669"/>
    <property type="project" value="TreeGrafter"/>
</dbReference>
<evidence type="ECO:0000313" key="14">
    <source>
        <dbReference type="EMBL" id="OGG07024.1"/>
    </source>
</evidence>
<accession>A0A1F5Z3Y2</accession>
<evidence type="ECO:0000256" key="6">
    <source>
        <dbReference type="ARBA" id="ARBA00022605"/>
    </source>
</evidence>
<keyword evidence="8 12" id="KW-0663">Pyridoxal phosphate</keyword>
<dbReference type="GO" id="GO:0004834">
    <property type="term" value="F:tryptophan synthase activity"/>
    <property type="evidence" value="ECO:0007669"/>
    <property type="project" value="UniProtKB-UniRule"/>
</dbReference>
<keyword evidence="7 12" id="KW-0822">Tryptophan biosynthesis</keyword>
<dbReference type="GO" id="GO:0030170">
    <property type="term" value="F:pyridoxal phosphate binding"/>
    <property type="evidence" value="ECO:0007669"/>
    <property type="project" value="InterPro"/>
</dbReference>
<evidence type="ECO:0000256" key="5">
    <source>
        <dbReference type="ARBA" id="ARBA00011270"/>
    </source>
</evidence>
<dbReference type="NCBIfam" id="NF009057">
    <property type="entry name" value="PRK12391.1"/>
    <property type="match status" value="1"/>
</dbReference>
<dbReference type="EC" id="4.2.1.20" evidence="12"/>
<dbReference type="PANTHER" id="PTHR48077">
    <property type="entry name" value="TRYPTOPHAN SYNTHASE-RELATED"/>
    <property type="match status" value="1"/>
</dbReference>
<name>A0A1F5Z3Y2_9BACT</name>
<dbReference type="SUPFAM" id="SSF53686">
    <property type="entry name" value="Tryptophan synthase beta subunit-like PLP-dependent enzymes"/>
    <property type="match status" value="1"/>
</dbReference>
<comment type="function">
    <text evidence="2 12">The beta subunit is responsible for the synthesis of L-tryptophan from indole and L-serine.</text>
</comment>
<keyword evidence="6 12" id="KW-0028">Amino-acid biosynthesis</keyword>
<evidence type="ECO:0000256" key="9">
    <source>
        <dbReference type="ARBA" id="ARBA00023141"/>
    </source>
</evidence>
<evidence type="ECO:0000256" key="7">
    <source>
        <dbReference type="ARBA" id="ARBA00022822"/>
    </source>
</evidence>
<evidence type="ECO:0000256" key="8">
    <source>
        <dbReference type="ARBA" id="ARBA00022898"/>
    </source>
</evidence>
<reference evidence="14 15" key="1">
    <citation type="journal article" date="2016" name="Nat. Commun.">
        <title>Thousands of microbial genomes shed light on interconnected biogeochemical processes in an aquifer system.</title>
        <authorList>
            <person name="Anantharaman K."/>
            <person name="Brown C.T."/>
            <person name="Hug L.A."/>
            <person name="Sharon I."/>
            <person name="Castelle C.J."/>
            <person name="Probst A.J."/>
            <person name="Thomas B.C."/>
            <person name="Singh A."/>
            <person name="Wilkins M.J."/>
            <person name="Karaoz U."/>
            <person name="Brodie E.L."/>
            <person name="Williams K.H."/>
            <person name="Hubbard S.S."/>
            <person name="Banfield J.F."/>
        </authorList>
    </citation>
    <scope>NUCLEOTIDE SEQUENCE [LARGE SCALE GENOMIC DNA]</scope>
</reference>
<sequence>MRAKIILEENELPENFININYYLKKFLGKLPDPPLNPETHKPVGAADLEAIFAKELIKQEATLKEVVGIPEEVRKKMSGYRPTPLFRAGSLEKILDTPAHIYYKYEGASPVGSHKMNTALVQAYYNRKQGIKTLITETGAGQWGSALSLACFYFGLKCLVFMVRISYDQKPYRKTVMNIYGAEVRPSPSATTEYGKLLLKDNKNHAGSLGIAISEALESVVKGREARYSLGSVLNHVLLHQTVIGQEAKKQMEKTGEYPDIIIGCCGGGSNFAGIAFPFLADGLKGERENTKFIAVEPESCPSLTHGAYRYDFGDSAQMTPLLKMKTLGSDFIPSPIHAGGLRYHGVAPQVAFLHEEGLIDSKTYGQPEVFKAAIIFARSEGIIPAPESAHAIKAAIDEAIRARDEGRKKVILFNLSGHGLLDLGGYEGYLAGHLK</sequence>
<dbReference type="InterPro" id="IPR023026">
    <property type="entry name" value="Trp_synth_beta/beta-like"/>
</dbReference>
<evidence type="ECO:0000259" key="13">
    <source>
        <dbReference type="Pfam" id="PF00291"/>
    </source>
</evidence>